<feature type="compositionally biased region" description="Polar residues" evidence="5">
    <location>
        <begin position="1333"/>
        <end position="1351"/>
    </location>
</feature>
<feature type="compositionally biased region" description="Polar residues" evidence="5">
    <location>
        <begin position="1224"/>
        <end position="1236"/>
    </location>
</feature>
<feature type="region of interest" description="Disordered" evidence="5">
    <location>
        <begin position="250"/>
        <end position="310"/>
    </location>
</feature>
<feature type="compositionally biased region" description="Basic and acidic residues" evidence="5">
    <location>
        <begin position="1582"/>
        <end position="1605"/>
    </location>
</feature>
<dbReference type="SUPFAM" id="SSF57903">
    <property type="entry name" value="FYVE/PHD zinc finger"/>
    <property type="match status" value="1"/>
</dbReference>
<feature type="compositionally biased region" description="Basic residues" evidence="5">
    <location>
        <begin position="749"/>
        <end position="765"/>
    </location>
</feature>
<feature type="compositionally biased region" description="Polar residues" evidence="5">
    <location>
        <begin position="565"/>
        <end position="584"/>
    </location>
</feature>
<feature type="compositionally biased region" description="Basic and acidic residues" evidence="5">
    <location>
        <begin position="636"/>
        <end position="650"/>
    </location>
</feature>
<dbReference type="SMART" id="SM00184">
    <property type="entry name" value="RING"/>
    <property type="match status" value="2"/>
</dbReference>
<feature type="compositionally biased region" description="Basic and acidic residues" evidence="5">
    <location>
        <begin position="1891"/>
        <end position="1903"/>
    </location>
</feature>
<dbReference type="InterPro" id="IPR011011">
    <property type="entry name" value="Znf_FYVE_PHD"/>
</dbReference>
<dbReference type="InterPro" id="IPR057031">
    <property type="entry name" value="SFR19-like_C"/>
</dbReference>
<feature type="compositionally biased region" description="Polar residues" evidence="5">
    <location>
        <begin position="809"/>
        <end position="821"/>
    </location>
</feature>
<evidence type="ECO:0000313" key="8">
    <source>
        <dbReference type="EMBL" id="KAK8381997.1"/>
    </source>
</evidence>
<feature type="compositionally biased region" description="Basic and acidic residues" evidence="5">
    <location>
        <begin position="585"/>
        <end position="598"/>
    </location>
</feature>
<feature type="compositionally biased region" description="Basic residues" evidence="5">
    <location>
        <begin position="704"/>
        <end position="718"/>
    </location>
</feature>
<feature type="compositionally biased region" description="Basic and acidic residues" evidence="5">
    <location>
        <begin position="1090"/>
        <end position="1130"/>
    </location>
</feature>
<feature type="compositionally biased region" description="Basic and acidic residues" evidence="5">
    <location>
        <begin position="1401"/>
        <end position="1446"/>
    </location>
</feature>
<feature type="compositionally biased region" description="Basic and acidic residues" evidence="5">
    <location>
        <begin position="1189"/>
        <end position="1199"/>
    </location>
</feature>
<feature type="compositionally biased region" description="Basic and acidic residues" evidence="5">
    <location>
        <begin position="1624"/>
        <end position="1654"/>
    </location>
</feature>
<dbReference type="InterPro" id="IPR047157">
    <property type="entry name" value="PHRF1/Atg35"/>
</dbReference>
<reference evidence="8 9" key="1">
    <citation type="submission" date="2023-03" db="EMBL/GenBank/DDBJ databases">
        <title>High-quality genome of Scylla paramamosain provides insights in environmental adaptation.</title>
        <authorList>
            <person name="Zhang L."/>
        </authorList>
    </citation>
    <scope>NUCLEOTIDE SEQUENCE [LARGE SCALE GENOMIC DNA]</scope>
    <source>
        <strain evidence="8">LZ_2023a</strain>
        <tissue evidence="8">Muscle</tissue>
    </source>
</reference>
<feature type="compositionally biased region" description="Basic and acidic residues" evidence="5">
    <location>
        <begin position="472"/>
        <end position="489"/>
    </location>
</feature>
<feature type="compositionally biased region" description="Low complexity" evidence="5">
    <location>
        <begin position="1908"/>
        <end position="1918"/>
    </location>
</feature>
<feature type="compositionally biased region" description="Basic and acidic residues" evidence="5">
    <location>
        <begin position="1237"/>
        <end position="1252"/>
    </location>
</feature>
<evidence type="ECO:0000256" key="4">
    <source>
        <dbReference type="PROSITE-ProRule" id="PRU00175"/>
    </source>
</evidence>
<feature type="compositionally biased region" description="Basic and acidic residues" evidence="5">
    <location>
        <begin position="766"/>
        <end position="779"/>
    </location>
</feature>
<name>A0AAW0T6D1_SCYPA</name>
<feature type="compositionally biased region" description="Basic residues" evidence="5">
    <location>
        <begin position="1151"/>
        <end position="1160"/>
    </location>
</feature>
<evidence type="ECO:0000256" key="3">
    <source>
        <dbReference type="ARBA" id="ARBA00022833"/>
    </source>
</evidence>
<feature type="region of interest" description="Disordered" evidence="5">
    <location>
        <begin position="1078"/>
        <end position="1937"/>
    </location>
</feature>
<feature type="compositionally biased region" description="Acidic residues" evidence="5">
    <location>
        <begin position="42"/>
        <end position="53"/>
    </location>
</feature>
<feature type="domain" description="PHD-type" evidence="6">
    <location>
        <begin position="196"/>
        <end position="246"/>
    </location>
</feature>
<feature type="compositionally biased region" description="Basic and acidic residues" evidence="5">
    <location>
        <begin position="1919"/>
        <end position="1937"/>
    </location>
</feature>
<feature type="compositionally biased region" description="Basic and acidic residues" evidence="5">
    <location>
        <begin position="1285"/>
        <end position="1329"/>
    </location>
</feature>
<feature type="compositionally biased region" description="Polar residues" evidence="5">
    <location>
        <begin position="497"/>
        <end position="514"/>
    </location>
</feature>
<comment type="caution">
    <text evidence="8">The sequence shown here is derived from an EMBL/GenBank/DDBJ whole genome shotgun (WGS) entry which is preliminary data.</text>
</comment>
<dbReference type="EMBL" id="JARAKH010000039">
    <property type="protein sequence ID" value="KAK8381996.1"/>
    <property type="molecule type" value="Genomic_DNA"/>
</dbReference>
<organism evidence="8 9">
    <name type="scientific">Scylla paramamosain</name>
    <name type="common">Mud crab</name>
    <dbReference type="NCBI Taxonomy" id="85552"/>
    <lineage>
        <taxon>Eukaryota</taxon>
        <taxon>Metazoa</taxon>
        <taxon>Ecdysozoa</taxon>
        <taxon>Arthropoda</taxon>
        <taxon>Crustacea</taxon>
        <taxon>Multicrustacea</taxon>
        <taxon>Malacostraca</taxon>
        <taxon>Eumalacostraca</taxon>
        <taxon>Eucarida</taxon>
        <taxon>Decapoda</taxon>
        <taxon>Pleocyemata</taxon>
        <taxon>Brachyura</taxon>
        <taxon>Eubrachyura</taxon>
        <taxon>Portunoidea</taxon>
        <taxon>Portunidae</taxon>
        <taxon>Portuninae</taxon>
        <taxon>Scylla</taxon>
    </lineage>
</organism>
<dbReference type="Pfam" id="PF00628">
    <property type="entry name" value="PHD"/>
    <property type="match status" value="1"/>
</dbReference>
<dbReference type="InterPro" id="IPR019786">
    <property type="entry name" value="Zinc_finger_PHD-type_CS"/>
</dbReference>
<dbReference type="GO" id="GO:0008270">
    <property type="term" value="F:zinc ion binding"/>
    <property type="evidence" value="ECO:0007669"/>
    <property type="project" value="UniProtKB-KW"/>
</dbReference>
<keyword evidence="9" id="KW-1185">Reference proteome</keyword>
<dbReference type="EMBL" id="JARAKH010000039">
    <property type="protein sequence ID" value="KAK8381997.1"/>
    <property type="molecule type" value="Genomic_DNA"/>
</dbReference>
<evidence type="ECO:0000313" key="9">
    <source>
        <dbReference type="Proteomes" id="UP001487740"/>
    </source>
</evidence>
<dbReference type="PANTHER" id="PTHR12618:SF20">
    <property type="entry name" value="PHD AND RING FINGER DOMAIN-CONTAINING PROTEIN 1"/>
    <property type="match status" value="1"/>
</dbReference>
<feature type="compositionally biased region" description="Basic and acidic residues" evidence="5">
    <location>
        <begin position="1811"/>
        <end position="1839"/>
    </location>
</feature>
<feature type="compositionally biased region" description="Basic and acidic residues" evidence="5">
    <location>
        <begin position="1540"/>
        <end position="1564"/>
    </location>
</feature>
<feature type="compositionally biased region" description="Basic residues" evidence="5">
    <location>
        <begin position="295"/>
        <end position="310"/>
    </location>
</feature>
<dbReference type="InterPro" id="IPR017907">
    <property type="entry name" value="Znf_RING_CS"/>
</dbReference>
<dbReference type="Proteomes" id="UP001487740">
    <property type="component" value="Unassembled WGS sequence"/>
</dbReference>
<keyword evidence="3" id="KW-0862">Zinc</keyword>
<feature type="compositionally biased region" description="Basic and acidic residues" evidence="5">
    <location>
        <begin position="1709"/>
        <end position="1804"/>
    </location>
</feature>
<evidence type="ECO:0000256" key="2">
    <source>
        <dbReference type="ARBA" id="ARBA00022771"/>
    </source>
</evidence>
<feature type="region of interest" description="Disordered" evidence="5">
    <location>
        <begin position="437"/>
        <end position="861"/>
    </location>
</feature>
<dbReference type="Pfam" id="PF13639">
    <property type="entry name" value="zf-RING_2"/>
    <property type="match status" value="1"/>
</dbReference>
<feature type="compositionally biased region" description="Basic and acidic residues" evidence="5">
    <location>
        <begin position="1667"/>
        <end position="1699"/>
    </location>
</feature>
<feature type="compositionally biased region" description="Basic and acidic residues" evidence="5">
    <location>
        <begin position="1208"/>
        <end position="1223"/>
    </location>
</feature>
<feature type="compositionally biased region" description="Basic and acidic residues" evidence="5">
    <location>
        <begin position="673"/>
        <end position="703"/>
    </location>
</feature>
<dbReference type="SMART" id="SM00249">
    <property type="entry name" value="PHD"/>
    <property type="match status" value="1"/>
</dbReference>
<proteinExistence type="predicted"/>
<sequence>MSDSETEHPSSISKDLRESEPSTSKEKQRAKKRKKMISSSSEGEEEEEEEEEEELHHQATSSRVSAAELSEEEEEGAVGPVDDRAAHENLALTEEGDDDGDSVDTDSSSEVPGVETCAICLGRMRGEVGSPEACEHTFCLICILEWAKTNPSCPQDRKAFTKVLVRLTLRMEDVDREVAIKKQESELVLIPETDNPTYCEVCHECDREERLLLCDGCDLGYHLECLDPPLDQVPVEEWFCPGCTSADLPSTVRARQTPQGESSTSRERPRRQPSSSQRPRLIPRTRATERVRDRIIRKRREKRKKRRLNRKRKIESGEIDDLRPAVDCKERLMFFGNIDNEVPAEDANDTFADHLLAGVSEWANSRNSAVRKNDAVKILRDAAFTPSTSYAGKASMAVINRVNNQAEEAREDDVLSSILENQSIVLTTSKKLSLTSDRKLKKEGEASDAESFSLRQEESSLMTEPLPSRRSIQKDDEERDTSQEDDQRHSSPPRRTPQYSFSHHPSYSHNSRYGHSSRGFEFSRRPQREERGFREERIQREERPSGIVHQSPLEDRRRSPPRMSYQRQMPSHQFRNQRNALPNNRNRDPHARWDERQRSQRSPQWKDFGHRQNPSSDTRWGRRHTESSGSSIREPSSQERYGRNGKDNSKENSSYRSHRPSSDKRGSSPPSGVHDKYPRRSEDGDKHYSWREEDRRRKEERGYHRQYHQRDHSHHRGYRSSYRTERESPSSRSSHRSRSYSRSPGRSKSPIRSRSPARSRSRSHSRLRETHSRDRDDAKRRRNAHQHSNDNNKSAFRASKSPVPPEGTLNDSQQQSDSRITPGNDCGSDVICSPHFSKVHEKSREPSSELPDGPPEDKFMEAKSRTIKNEIQEQKSILTERCLKVPEEAKREREDIKSDKTYCNSDVTDQKPVPEELKKAEIRTLGKEKIGSDFGVKTEDNLLNDTKSINFSVQSSCKGDQKRDRFHEDAEGANFRKDGSGSDALALQSIDCTKDTNKEEQQSKNEIMFKEENQPERKKRKKFLSGFYGRILEYTPEVELSHWDENSTEDAASPFKVIKKSDVSESDKGISLPFSLQRLLPGEGNIAGEIDDRIKNTKEENLKHKSDSDNRHEEGKNLEVLKNKGHEIQKSESVGIDNIKKEQENTSEDKHHKKKSGHKTSKVDTKPSNSKPKDSVSPSSSHSTIPRSKSKERSTDKTTMESQSQTPMRKDSLVHSSAKRERTLSTSQTCDNPSTKSYEHNHKKESAEKTEDFQNIFGDISDLSDTDSDDKRNKKLLKGSSVIEKSSEKQKDSQETKHKFMHDKGKERARKVDHEKKILKGEHPTKNQKLEGTVTSGMTSTQKENTKSKNQGKGIKNAKPNKGHVLDLFGDTSDSDNTDNVKIEEMKLPEKLVKSSPFKGDCSHRKGREATDIHKGKERRSEKETSFNRRSSEESSKSSSESLKHDMVHKKGREATNSHKGENRKSEKETSPHRKLSEEASKGESGSRKEKEVMDSHNRKDKKSEKEAYPDKKSSEEVPKSSSELLKDDSVQIKQGEATDSCKGKDIKPEKEISLHRKSLEEAAKSLPESPRGNYVSVSGKEVLENYKEKNIKFERESSQHKETSEEPSNSSPESLECGLIHSRGREAADSHKRKDKRSEREASPHKKSSEEPSRSSSESFKHGSLHRKEKEVSDSHKGKDIKSQKESSPSKKSSEEPSKSSSELFEFEFSHKKAREVTDSHKRKDRKSEKKISPHTKSEETSKINSDRGKIREATDSYEEQKDERSQEKQKKVPEKPLKAEQPKSDSGTDKVREATNNHEGQKDGCSQQTEKKMSEKPGKAAALENHDQHADHKKTTELTDISKAQPERDKRLTHTEDHSKRKTVCSSYGDEDPHNSKKRKSSSNPGGKIQREKDQVNKTESKSLVAAASSLQSTSHSSDRREKKDGGDSHAKLKASLELKVVTEVKKWLDPHYRDKSITKEEYKEIVAKCVSKVVSAECGDVIESEKMHSLVEGYVKLYRHRRAKLQAPQSS</sequence>
<accession>A0AAW0T6D1</accession>
<feature type="compositionally biased region" description="Low complexity" evidence="5">
    <location>
        <begin position="1166"/>
        <end position="1187"/>
    </location>
</feature>
<dbReference type="PROSITE" id="PS50089">
    <property type="entry name" value="ZF_RING_2"/>
    <property type="match status" value="1"/>
</dbReference>
<dbReference type="Gene3D" id="3.30.40.10">
    <property type="entry name" value="Zinc/RING finger domain, C3HC4 (zinc finger)"/>
    <property type="match status" value="2"/>
</dbReference>
<dbReference type="PANTHER" id="PTHR12618">
    <property type="entry name" value="PHD AND RING FINGER DOMAIN-CONTAINING PROTEIN 1"/>
    <property type="match status" value="1"/>
</dbReference>
<keyword evidence="1" id="KW-0479">Metal-binding</keyword>
<evidence type="ECO:0000256" key="5">
    <source>
        <dbReference type="SAM" id="MobiDB-lite"/>
    </source>
</evidence>
<gene>
    <name evidence="8" type="ORF">O3P69_015177</name>
</gene>
<evidence type="ECO:0000259" key="6">
    <source>
        <dbReference type="PROSITE" id="PS50016"/>
    </source>
</evidence>
<feature type="compositionally biased region" description="Basic and acidic residues" evidence="5">
    <location>
        <begin position="992"/>
        <end position="1016"/>
    </location>
</feature>
<dbReference type="PROSITE" id="PS00518">
    <property type="entry name" value="ZF_RING_1"/>
    <property type="match status" value="1"/>
</dbReference>
<protein>
    <recommendedName>
        <fullName evidence="10">PHD and RING finger domain-containing protein 1</fullName>
    </recommendedName>
</protein>
<dbReference type="InterPro" id="IPR013083">
    <property type="entry name" value="Znf_RING/FYVE/PHD"/>
</dbReference>
<dbReference type="SUPFAM" id="SSF57850">
    <property type="entry name" value="RING/U-box"/>
    <property type="match status" value="1"/>
</dbReference>
<feature type="compositionally biased region" description="Basic and acidic residues" evidence="5">
    <location>
        <begin position="1847"/>
        <end position="1861"/>
    </location>
</feature>
<feature type="compositionally biased region" description="Basic and acidic residues" evidence="5">
    <location>
        <begin position="1379"/>
        <end position="1393"/>
    </location>
</feature>
<feature type="domain" description="RING-type" evidence="7">
    <location>
        <begin position="117"/>
        <end position="157"/>
    </location>
</feature>
<dbReference type="InterPro" id="IPR001965">
    <property type="entry name" value="Znf_PHD"/>
</dbReference>
<feature type="compositionally biased region" description="Basic and acidic residues" evidence="5">
    <location>
        <begin position="521"/>
        <end position="544"/>
    </location>
</feature>
<feature type="compositionally biased region" description="Basic and acidic residues" evidence="5">
    <location>
        <begin position="1138"/>
        <end position="1150"/>
    </location>
</feature>
<feature type="compositionally biased region" description="Basic and acidic residues" evidence="5">
    <location>
        <begin position="1"/>
        <end position="27"/>
    </location>
</feature>
<dbReference type="PROSITE" id="PS50016">
    <property type="entry name" value="ZF_PHD_2"/>
    <property type="match status" value="1"/>
</dbReference>
<feature type="region of interest" description="Disordered" evidence="5">
    <location>
        <begin position="1"/>
        <end position="84"/>
    </location>
</feature>
<feature type="compositionally biased region" description="Basic and acidic residues" evidence="5">
    <location>
        <begin position="1453"/>
        <end position="1531"/>
    </location>
</feature>
<dbReference type="Pfam" id="PF23030">
    <property type="entry name" value="SCAF11-like_C"/>
    <property type="match status" value="1"/>
</dbReference>
<keyword evidence="2 4" id="KW-0863">Zinc-finger</keyword>
<dbReference type="InterPro" id="IPR019787">
    <property type="entry name" value="Znf_PHD-finger"/>
</dbReference>
<dbReference type="CDD" id="cd15536">
    <property type="entry name" value="PHD_PHRF1"/>
    <property type="match status" value="1"/>
</dbReference>
<feature type="compositionally biased region" description="Low complexity" evidence="5">
    <location>
        <begin position="1607"/>
        <end position="1617"/>
    </location>
</feature>
<evidence type="ECO:0000256" key="1">
    <source>
        <dbReference type="ARBA" id="ARBA00022723"/>
    </source>
</evidence>
<feature type="compositionally biased region" description="Basic and acidic residues" evidence="5">
    <location>
        <begin position="838"/>
        <end position="847"/>
    </location>
</feature>
<evidence type="ECO:0000259" key="7">
    <source>
        <dbReference type="PROSITE" id="PS50089"/>
    </source>
</evidence>
<evidence type="ECO:0008006" key="10">
    <source>
        <dbReference type="Google" id="ProtNLM"/>
    </source>
</evidence>
<dbReference type="PROSITE" id="PS01359">
    <property type="entry name" value="ZF_PHD_1"/>
    <property type="match status" value="1"/>
</dbReference>
<dbReference type="InterPro" id="IPR001841">
    <property type="entry name" value="Znf_RING"/>
</dbReference>
<feature type="region of interest" description="Disordered" evidence="5">
    <location>
        <begin position="990"/>
        <end position="1020"/>
    </location>
</feature>